<dbReference type="OrthoDB" id="72352at2"/>
<gene>
    <name evidence="5" type="ORF">FQ775_17160</name>
</gene>
<dbReference type="Gene3D" id="1.10.10.10">
    <property type="entry name" value="Winged helix-like DNA-binding domain superfamily/Winged helix DNA-binding domain"/>
    <property type="match status" value="1"/>
</dbReference>
<dbReference type="InterPro" id="IPR036390">
    <property type="entry name" value="WH_DNA-bd_sf"/>
</dbReference>
<dbReference type="PANTHER" id="PTHR33164">
    <property type="entry name" value="TRANSCRIPTIONAL REGULATOR, MARR FAMILY"/>
    <property type="match status" value="1"/>
</dbReference>
<organism evidence="5 6">
    <name type="scientific">Nitratireductor mangrovi</name>
    <dbReference type="NCBI Taxonomy" id="2599600"/>
    <lineage>
        <taxon>Bacteria</taxon>
        <taxon>Pseudomonadati</taxon>
        <taxon>Pseudomonadota</taxon>
        <taxon>Alphaproteobacteria</taxon>
        <taxon>Hyphomicrobiales</taxon>
        <taxon>Phyllobacteriaceae</taxon>
        <taxon>Nitratireductor</taxon>
    </lineage>
</organism>
<dbReference type="SMART" id="SM00347">
    <property type="entry name" value="HTH_MARR"/>
    <property type="match status" value="1"/>
</dbReference>
<dbReference type="InterPro" id="IPR039422">
    <property type="entry name" value="MarR/SlyA-like"/>
</dbReference>
<dbReference type="KEGG" id="niy:FQ775_17160"/>
<protein>
    <submittedName>
        <fullName evidence="5">MarR family transcriptional regulator</fullName>
    </submittedName>
</protein>
<dbReference type="InterPro" id="IPR023187">
    <property type="entry name" value="Tscrpt_reg_MarR-type_CS"/>
</dbReference>
<evidence type="ECO:0000313" key="5">
    <source>
        <dbReference type="EMBL" id="QDZ01966.1"/>
    </source>
</evidence>
<keyword evidence="2" id="KW-0238">DNA-binding</keyword>
<dbReference type="RefSeq" id="WP_146300607.1">
    <property type="nucleotide sequence ID" value="NZ_CP042301.2"/>
</dbReference>
<evidence type="ECO:0000256" key="1">
    <source>
        <dbReference type="ARBA" id="ARBA00023015"/>
    </source>
</evidence>
<name>A0A5B8L202_9HYPH</name>
<dbReference type="PROSITE" id="PS01117">
    <property type="entry name" value="HTH_MARR_1"/>
    <property type="match status" value="1"/>
</dbReference>
<dbReference type="Pfam" id="PF12802">
    <property type="entry name" value="MarR_2"/>
    <property type="match status" value="1"/>
</dbReference>
<reference evidence="5" key="1">
    <citation type="submission" date="2020-04" db="EMBL/GenBank/DDBJ databases">
        <title>Nitratireductor sp. nov. isolated from mangrove soil.</title>
        <authorList>
            <person name="Ye Y."/>
        </authorList>
    </citation>
    <scope>NUCLEOTIDE SEQUENCE</scope>
    <source>
        <strain evidence="5">SY7</strain>
    </source>
</reference>
<dbReference type="GO" id="GO:0003700">
    <property type="term" value="F:DNA-binding transcription factor activity"/>
    <property type="evidence" value="ECO:0007669"/>
    <property type="project" value="InterPro"/>
</dbReference>
<sequence length="161" mass="17704">MAEEKQAAATPPHAPVGRGEASAEADVAAWIALARANRRAMRLIEGRLKQAGLPQLAWYDVLWELERAGADGLRPFALERRLLFEQYNLSRLADRMAKAGLVERRACAEDGRGHMLAITEQGREMRERMWAVYRPAIAAVIGSSLSLAEKAVLAGLLDRTG</sequence>
<dbReference type="PRINTS" id="PR00598">
    <property type="entry name" value="HTHMARR"/>
</dbReference>
<keyword evidence="6" id="KW-1185">Reference proteome</keyword>
<feature type="domain" description="HTH marR-type" evidence="4">
    <location>
        <begin position="26"/>
        <end position="161"/>
    </location>
</feature>
<dbReference type="InterPro" id="IPR000835">
    <property type="entry name" value="HTH_MarR-typ"/>
</dbReference>
<keyword evidence="1" id="KW-0805">Transcription regulation</keyword>
<dbReference type="InterPro" id="IPR036388">
    <property type="entry name" value="WH-like_DNA-bd_sf"/>
</dbReference>
<evidence type="ECO:0000313" key="6">
    <source>
        <dbReference type="Proteomes" id="UP000321389"/>
    </source>
</evidence>
<dbReference type="PANTHER" id="PTHR33164:SF104">
    <property type="entry name" value="TRANSCRIPTIONAL REGULATORY PROTEIN"/>
    <property type="match status" value="1"/>
</dbReference>
<evidence type="ECO:0000259" key="4">
    <source>
        <dbReference type="PROSITE" id="PS50995"/>
    </source>
</evidence>
<dbReference type="GO" id="GO:0003677">
    <property type="term" value="F:DNA binding"/>
    <property type="evidence" value="ECO:0007669"/>
    <property type="project" value="UniProtKB-KW"/>
</dbReference>
<accession>A0A5B8L202</accession>
<proteinExistence type="predicted"/>
<dbReference type="EMBL" id="CP042301">
    <property type="protein sequence ID" value="QDZ01966.1"/>
    <property type="molecule type" value="Genomic_DNA"/>
</dbReference>
<dbReference type="Proteomes" id="UP000321389">
    <property type="component" value="Chromosome"/>
</dbReference>
<keyword evidence="3" id="KW-0804">Transcription</keyword>
<evidence type="ECO:0000256" key="3">
    <source>
        <dbReference type="ARBA" id="ARBA00023163"/>
    </source>
</evidence>
<evidence type="ECO:0000256" key="2">
    <source>
        <dbReference type="ARBA" id="ARBA00023125"/>
    </source>
</evidence>
<dbReference type="PROSITE" id="PS50995">
    <property type="entry name" value="HTH_MARR_2"/>
    <property type="match status" value="1"/>
</dbReference>
<dbReference type="GO" id="GO:0006950">
    <property type="term" value="P:response to stress"/>
    <property type="evidence" value="ECO:0007669"/>
    <property type="project" value="TreeGrafter"/>
</dbReference>
<dbReference type="SUPFAM" id="SSF46785">
    <property type="entry name" value="Winged helix' DNA-binding domain"/>
    <property type="match status" value="1"/>
</dbReference>
<dbReference type="AlphaFoldDB" id="A0A5B8L202"/>